<evidence type="ECO:0000256" key="7">
    <source>
        <dbReference type="RuleBase" id="RU369079"/>
    </source>
</evidence>
<feature type="transmembrane region" description="Helical" evidence="7">
    <location>
        <begin position="320"/>
        <end position="340"/>
    </location>
</feature>
<keyword evidence="10" id="KW-1185">Reference proteome</keyword>
<dbReference type="NCBIfam" id="TIGR00786">
    <property type="entry name" value="dctM"/>
    <property type="match status" value="1"/>
</dbReference>
<dbReference type="PIRSF" id="PIRSF006066">
    <property type="entry name" value="HI0050"/>
    <property type="match status" value="1"/>
</dbReference>
<comment type="subunit">
    <text evidence="7">The complex comprises the extracytoplasmic solute receptor protein and the two transmembrane proteins.</text>
</comment>
<dbReference type="EMBL" id="JACIJE010000007">
    <property type="protein sequence ID" value="MBB5690502.1"/>
    <property type="molecule type" value="Genomic_DNA"/>
</dbReference>
<comment type="similarity">
    <text evidence="7">Belongs to the TRAP transporter large permease family.</text>
</comment>
<keyword evidence="2" id="KW-1003">Cell membrane</keyword>
<keyword evidence="6 7" id="KW-0472">Membrane</keyword>
<sequence>MSDPVLGMVMLGSFIVVILLGFPVAFTLMAMGIGFGYLSLEMRVFDLLVQRTYAVMANDVLISIPLFIFMGYVIERANILDRLFRALQLASGGLPGALAVATLATCAMFATATGIVGAVVTLMGLLAFPAMLRAGYDARLAAGVVCAGGCLGILIPPSIMFILYGATTGTSVARLYAAAFLPGLGLAALYMAYVMILALLRPSMAPKLPPEERDVPFGTVLLAVLTSFVPLAVLIMAVLGAILLGLATPSEAAAMGSAGAVLLAIAYRAFTFEKLKESVFLTARTTAMVCWLFVGAYIFTSVFGYLGGHHVVEKWFVEDLNLSPVTFLMVTQLIIFVLGWPLEWSEIVLIFVPIFLPLLDTFGIDPIFFGVLVGLNLQTSFMTPPVAMAAYYLKGVAPPQVKLGQIFAGCLPFVGIVVLAMTMLYIFPEIATWLPSYLYDTPQTGGSGADVLQAPSGGFQVDEEPQLPSLN</sequence>
<organism evidence="9 10">
    <name type="scientific">Neoroseomonas alkaliterrae</name>
    <dbReference type="NCBI Taxonomy" id="1452450"/>
    <lineage>
        <taxon>Bacteria</taxon>
        <taxon>Pseudomonadati</taxon>
        <taxon>Pseudomonadota</taxon>
        <taxon>Alphaproteobacteria</taxon>
        <taxon>Acetobacterales</taxon>
        <taxon>Acetobacteraceae</taxon>
        <taxon>Neoroseomonas</taxon>
    </lineage>
</organism>
<accession>A0A840Y7F0</accession>
<dbReference type="PANTHER" id="PTHR33362:SF7">
    <property type="entry name" value="SLL1103 PROTEIN"/>
    <property type="match status" value="1"/>
</dbReference>
<feature type="transmembrane region" description="Helical" evidence="7">
    <location>
        <begin position="405"/>
        <end position="427"/>
    </location>
</feature>
<gene>
    <name evidence="9" type="ORF">FHS88_002637</name>
</gene>
<feature type="transmembrane region" description="Helical" evidence="7">
    <location>
        <begin position="347"/>
        <end position="369"/>
    </location>
</feature>
<keyword evidence="7" id="KW-0813">Transport</keyword>
<feature type="transmembrane region" description="Helical" evidence="7">
    <location>
        <begin position="220"/>
        <end position="246"/>
    </location>
</feature>
<feature type="transmembrane region" description="Helical" evidence="7">
    <location>
        <begin position="97"/>
        <end position="128"/>
    </location>
</feature>
<comment type="function">
    <text evidence="7">Part of the tripartite ATP-independent periplasmic (TRAP) transport system.</text>
</comment>
<feature type="transmembrane region" description="Helical" evidence="7">
    <location>
        <begin position="290"/>
        <end position="308"/>
    </location>
</feature>
<dbReference type="Pfam" id="PF06808">
    <property type="entry name" value="DctM"/>
    <property type="match status" value="1"/>
</dbReference>
<dbReference type="InterPro" id="IPR004681">
    <property type="entry name" value="TRAP_DctM"/>
</dbReference>
<dbReference type="PANTHER" id="PTHR33362">
    <property type="entry name" value="SIALIC ACID TRAP TRANSPORTER PERMEASE PROTEIN SIAT-RELATED"/>
    <property type="match status" value="1"/>
</dbReference>
<name>A0A840Y7F0_9PROT</name>
<feature type="domain" description="TRAP C4-dicarboxylate transport system permease DctM subunit" evidence="8">
    <location>
        <begin position="11"/>
        <end position="430"/>
    </location>
</feature>
<dbReference type="AlphaFoldDB" id="A0A840Y7F0"/>
<dbReference type="GO" id="GO:0022857">
    <property type="term" value="F:transmembrane transporter activity"/>
    <property type="evidence" value="ECO:0007669"/>
    <property type="project" value="UniProtKB-UniRule"/>
</dbReference>
<evidence type="ECO:0000256" key="2">
    <source>
        <dbReference type="ARBA" id="ARBA00022475"/>
    </source>
</evidence>
<feature type="transmembrane region" description="Helical" evidence="7">
    <location>
        <begin position="252"/>
        <end position="270"/>
    </location>
</feature>
<feature type="transmembrane region" description="Helical" evidence="7">
    <location>
        <begin position="12"/>
        <end position="40"/>
    </location>
</feature>
<evidence type="ECO:0000256" key="1">
    <source>
        <dbReference type="ARBA" id="ARBA00004429"/>
    </source>
</evidence>
<feature type="transmembrane region" description="Helical" evidence="7">
    <location>
        <begin position="52"/>
        <end position="74"/>
    </location>
</feature>
<keyword evidence="3 7" id="KW-0997">Cell inner membrane</keyword>
<keyword evidence="5 7" id="KW-1133">Transmembrane helix</keyword>
<evidence type="ECO:0000256" key="6">
    <source>
        <dbReference type="ARBA" id="ARBA00023136"/>
    </source>
</evidence>
<evidence type="ECO:0000313" key="9">
    <source>
        <dbReference type="EMBL" id="MBB5690502.1"/>
    </source>
</evidence>
<dbReference type="Proteomes" id="UP000562254">
    <property type="component" value="Unassembled WGS sequence"/>
</dbReference>
<comment type="caution">
    <text evidence="9">The sequence shown here is derived from an EMBL/GenBank/DDBJ whole genome shotgun (WGS) entry which is preliminary data.</text>
</comment>
<evidence type="ECO:0000259" key="8">
    <source>
        <dbReference type="Pfam" id="PF06808"/>
    </source>
</evidence>
<evidence type="ECO:0000313" key="10">
    <source>
        <dbReference type="Proteomes" id="UP000562254"/>
    </source>
</evidence>
<dbReference type="InterPro" id="IPR010656">
    <property type="entry name" value="DctM"/>
</dbReference>
<comment type="subcellular location">
    <subcellularLocation>
        <location evidence="1 7">Cell inner membrane</location>
        <topology evidence="1 7">Multi-pass membrane protein</topology>
    </subcellularLocation>
</comment>
<dbReference type="GO" id="GO:0005886">
    <property type="term" value="C:plasma membrane"/>
    <property type="evidence" value="ECO:0007669"/>
    <property type="project" value="UniProtKB-SubCell"/>
</dbReference>
<feature type="transmembrane region" description="Helical" evidence="7">
    <location>
        <begin position="140"/>
        <end position="164"/>
    </location>
</feature>
<dbReference type="RefSeq" id="WP_184485359.1">
    <property type="nucleotide sequence ID" value="NZ_JAAEDJ010000140.1"/>
</dbReference>
<proteinExistence type="inferred from homology"/>
<evidence type="ECO:0000256" key="4">
    <source>
        <dbReference type="ARBA" id="ARBA00022692"/>
    </source>
</evidence>
<evidence type="ECO:0000256" key="3">
    <source>
        <dbReference type="ARBA" id="ARBA00022519"/>
    </source>
</evidence>
<protein>
    <recommendedName>
        <fullName evidence="7">TRAP transporter large permease protein</fullName>
    </recommendedName>
</protein>
<keyword evidence="4 7" id="KW-0812">Transmembrane</keyword>
<feature type="transmembrane region" description="Helical" evidence="7">
    <location>
        <begin position="176"/>
        <end position="200"/>
    </location>
</feature>
<evidence type="ECO:0000256" key="5">
    <source>
        <dbReference type="ARBA" id="ARBA00022989"/>
    </source>
</evidence>
<reference evidence="9 10" key="1">
    <citation type="submission" date="2020-08" db="EMBL/GenBank/DDBJ databases">
        <title>Genomic Encyclopedia of Type Strains, Phase IV (KMG-IV): sequencing the most valuable type-strain genomes for metagenomic binning, comparative biology and taxonomic classification.</title>
        <authorList>
            <person name="Goeker M."/>
        </authorList>
    </citation>
    <scope>NUCLEOTIDE SEQUENCE [LARGE SCALE GENOMIC DNA]</scope>
    <source>
        <strain evidence="9 10">DSM 25895</strain>
    </source>
</reference>